<name>A0A914C423_9BILA</name>
<dbReference type="Proteomes" id="UP000887540">
    <property type="component" value="Unplaced"/>
</dbReference>
<dbReference type="WBParaSite" id="ACRNAN_Path_177.g626.t1">
    <property type="protein sequence ID" value="ACRNAN_Path_177.g626.t1"/>
    <property type="gene ID" value="ACRNAN_Path_177.g626"/>
</dbReference>
<protein>
    <submittedName>
        <fullName evidence="3">Uncharacterized protein</fullName>
    </submittedName>
</protein>
<feature type="region of interest" description="Disordered" evidence="1">
    <location>
        <begin position="60"/>
        <end position="104"/>
    </location>
</feature>
<sequence length="127" mass="14004">MVYHQFSQLRPIEHTISCLAIDSQTGLFTTQYCNQTYNYVCFYKPTDKVNCLIATTPPTSPITPPTSQTTPPISPTTPPASPTIPPTTNATTLPPTTTTTTVPKSTTDQIYSNIHTWLIFLCIILLL</sequence>
<reference evidence="3" key="1">
    <citation type="submission" date="2022-11" db="UniProtKB">
        <authorList>
            <consortium name="WormBaseParasite"/>
        </authorList>
    </citation>
    <scope>IDENTIFICATION</scope>
</reference>
<feature type="compositionally biased region" description="Low complexity" evidence="1">
    <location>
        <begin position="86"/>
        <end position="104"/>
    </location>
</feature>
<evidence type="ECO:0000256" key="1">
    <source>
        <dbReference type="SAM" id="MobiDB-lite"/>
    </source>
</evidence>
<keyword evidence="2" id="KW-1185">Reference proteome</keyword>
<accession>A0A914C423</accession>
<organism evidence="2 3">
    <name type="scientific">Acrobeloides nanus</name>
    <dbReference type="NCBI Taxonomy" id="290746"/>
    <lineage>
        <taxon>Eukaryota</taxon>
        <taxon>Metazoa</taxon>
        <taxon>Ecdysozoa</taxon>
        <taxon>Nematoda</taxon>
        <taxon>Chromadorea</taxon>
        <taxon>Rhabditida</taxon>
        <taxon>Tylenchina</taxon>
        <taxon>Cephalobomorpha</taxon>
        <taxon>Cephaloboidea</taxon>
        <taxon>Cephalobidae</taxon>
        <taxon>Acrobeloides</taxon>
    </lineage>
</organism>
<dbReference type="AlphaFoldDB" id="A0A914C423"/>
<proteinExistence type="predicted"/>
<evidence type="ECO:0000313" key="2">
    <source>
        <dbReference type="Proteomes" id="UP000887540"/>
    </source>
</evidence>
<feature type="compositionally biased region" description="Pro residues" evidence="1">
    <location>
        <begin position="72"/>
        <end position="85"/>
    </location>
</feature>
<evidence type="ECO:0000313" key="3">
    <source>
        <dbReference type="WBParaSite" id="ACRNAN_Path_177.g626.t1"/>
    </source>
</evidence>